<gene>
    <name evidence="10" type="ORF">SAMN03097708_01629</name>
</gene>
<organism evidence="10 11">
    <name type="scientific">Thiohalomonas denitrificans</name>
    <dbReference type="NCBI Taxonomy" id="415747"/>
    <lineage>
        <taxon>Bacteria</taxon>
        <taxon>Pseudomonadati</taxon>
        <taxon>Pseudomonadota</taxon>
        <taxon>Gammaproteobacteria</taxon>
        <taxon>Thiohalomonadales</taxon>
        <taxon>Thiohalomonadaceae</taxon>
        <taxon>Thiohalomonas</taxon>
    </lineage>
</organism>
<sequence length="169" mass="19241">MNTAEAITTEYTLDDTDRAIILATQSGLPLTPRPYHQLADQLNLRVEEVLARFRRMAEAGVIRRIGAVPNHYKLGYRGNGMSVWNVPDARIRHWGQKIGALDEVSHCYHRPRHLPEWPYNLFAMVHGHDRAAVEEQVNRIAELLGDDDLGHEVLFSTRILKKTGLRITG</sequence>
<evidence type="ECO:0000256" key="1">
    <source>
        <dbReference type="ARBA" id="ARBA00023239"/>
    </source>
</evidence>
<dbReference type="RefSeq" id="WP_092995148.1">
    <property type="nucleotide sequence ID" value="NZ_FMWD01000004.1"/>
</dbReference>
<dbReference type="PANTHER" id="PTHR43413:SF1">
    <property type="entry name" value="SIROHEME DECARBOXYLASE NIRL SUBUNIT"/>
    <property type="match status" value="1"/>
</dbReference>
<comment type="function">
    <text evidence="6">Involved in heme d1 biosynthesis. Catalyzes the decarboxylation of siroheme into didecarboxysiroheme.</text>
</comment>
<dbReference type="EMBL" id="FMWD01000004">
    <property type="protein sequence ID" value="SCZ58184.1"/>
    <property type="molecule type" value="Genomic_DNA"/>
</dbReference>
<dbReference type="GO" id="GO:0003677">
    <property type="term" value="F:DNA binding"/>
    <property type="evidence" value="ECO:0007669"/>
    <property type="project" value="UniProtKB-KW"/>
</dbReference>
<dbReference type="Proteomes" id="UP000199648">
    <property type="component" value="Unassembled WGS sequence"/>
</dbReference>
<evidence type="ECO:0000256" key="4">
    <source>
        <dbReference type="ARBA" id="ARBA00023465"/>
    </source>
</evidence>
<comment type="catalytic activity">
    <reaction evidence="7">
        <text>siroheme + 2 H(+) = 12,18-didecarboxysiroheme + 2 CO2</text>
        <dbReference type="Rhea" id="RHEA:19093"/>
        <dbReference type="ChEBI" id="CHEBI:15378"/>
        <dbReference type="ChEBI" id="CHEBI:16526"/>
        <dbReference type="ChEBI" id="CHEBI:60052"/>
        <dbReference type="ChEBI" id="CHEBI:140497"/>
        <dbReference type="EC" id="4.1.1.111"/>
    </reaction>
</comment>
<dbReference type="EC" id="4.1.1.111" evidence="5"/>
<proteinExistence type="inferred from homology"/>
<reference evidence="10 11" key="1">
    <citation type="submission" date="2016-10" db="EMBL/GenBank/DDBJ databases">
        <authorList>
            <person name="de Groot N.N."/>
        </authorList>
    </citation>
    <scope>NUCLEOTIDE SEQUENCE [LARGE SCALE GENOMIC DNA]</scope>
    <source>
        <strain evidence="10 11">HLD2</strain>
    </source>
</reference>
<comment type="similarity">
    <text evidence="3">Belongs to the Ahb/Nir family.</text>
</comment>
<dbReference type="GO" id="GO:0016829">
    <property type="term" value="F:lyase activity"/>
    <property type="evidence" value="ECO:0007669"/>
    <property type="project" value="UniProtKB-KW"/>
</dbReference>
<dbReference type="Pfam" id="PF22451">
    <property type="entry name" value="NirdL-like_HTH"/>
    <property type="match status" value="1"/>
</dbReference>
<evidence type="ECO:0000313" key="11">
    <source>
        <dbReference type="Proteomes" id="UP000199648"/>
    </source>
</evidence>
<keyword evidence="11" id="KW-1185">Reference proteome</keyword>
<dbReference type="InterPro" id="IPR036390">
    <property type="entry name" value="WH_DNA-bd_sf"/>
</dbReference>
<evidence type="ECO:0000256" key="5">
    <source>
        <dbReference type="ARBA" id="ARBA00023471"/>
    </source>
</evidence>
<dbReference type="PANTHER" id="PTHR43413">
    <property type="entry name" value="TRANSCRIPTIONAL REGULATOR, ASNC FAMILY"/>
    <property type="match status" value="1"/>
</dbReference>
<evidence type="ECO:0000256" key="6">
    <source>
        <dbReference type="ARBA" id="ARBA00045291"/>
    </source>
</evidence>
<feature type="domain" description="Siroheme decarboxylase AsnC-like ligand binding" evidence="8">
    <location>
        <begin position="73"/>
        <end position="161"/>
    </location>
</feature>
<protein>
    <recommendedName>
        <fullName evidence="5">siroheme decarboxylase</fullName>
        <ecNumber evidence="5">4.1.1.111</ecNumber>
    </recommendedName>
</protein>
<evidence type="ECO:0000256" key="3">
    <source>
        <dbReference type="ARBA" id="ARBA00023457"/>
    </source>
</evidence>
<feature type="domain" description="Siroheme decarboxylase NirL-like HTH" evidence="9">
    <location>
        <begin position="17"/>
        <end position="63"/>
    </location>
</feature>
<dbReference type="Pfam" id="PF17805">
    <property type="entry name" value="AsnC_trans_reg2"/>
    <property type="match status" value="1"/>
</dbReference>
<dbReference type="InterPro" id="IPR040523">
    <property type="entry name" value="AsnC_trans_reg2"/>
</dbReference>
<dbReference type="InterPro" id="IPR053953">
    <property type="entry name" value="NirdL-like_HTH"/>
</dbReference>
<dbReference type="STRING" id="415747.SAMN03097708_01629"/>
<evidence type="ECO:0000259" key="8">
    <source>
        <dbReference type="Pfam" id="PF17805"/>
    </source>
</evidence>
<dbReference type="SUPFAM" id="SSF46785">
    <property type="entry name" value="Winged helix' DNA-binding domain"/>
    <property type="match status" value="1"/>
</dbReference>
<name>A0A1G5Q8K6_9GAMM</name>
<evidence type="ECO:0000256" key="7">
    <source>
        <dbReference type="ARBA" id="ARBA00048470"/>
    </source>
</evidence>
<evidence type="ECO:0000259" key="9">
    <source>
        <dbReference type="Pfam" id="PF22451"/>
    </source>
</evidence>
<accession>A0A1G5Q8K6</accession>
<dbReference type="InterPro" id="IPR050684">
    <property type="entry name" value="HTH-Siroheme_Decarb"/>
</dbReference>
<comment type="subunit">
    <text evidence="4">Probably forms a complex composed of NirD, NirL, NirG and NirH. All proteins are required for the total conversion of siroheme to didecarboxysiroheme.</text>
</comment>
<evidence type="ECO:0000256" key="2">
    <source>
        <dbReference type="ARBA" id="ARBA00023444"/>
    </source>
</evidence>
<dbReference type="OrthoDB" id="5568033at2"/>
<keyword evidence="1" id="KW-0456">Lyase</keyword>
<keyword evidence="10" id="KW-0238">DNA-binding</keyword>
<dbReference type="AlphaFoldDB" id="A0A1G5Q8K6"/>
<comment type="pathway">
    <text evidence="2">Porphyrin-containing compound metabolism.</text>
</comment>
<evidence type="ECO:0000313" key="10">
    <source>
        <dbReference type="EMBL" id="SCZ58184.1"/>
    </source>
</evidence>
<dbReference type="Gene3D" id="3.30.70.3460">
    <property type="match status" value="1"/>
</dbReference>